<evidence type="ECO:0000259" key="4">
    <source>
        <dbReference type="PROSITE" id="PS01124"/>
    </source>
</evidence>
<dbReference type="RefSeq" id="WP_125592905.1">
    <property type="nucleotide sequence ID" value="NZ_JBHSSN010000015.1"/>
</dbReference>
<dbReference type="Gene3D" id="1.10.10.60">
    <property type="entry name" value="Homeodomain-like"/>
    <property type="match status" value="2"/>
</dbReference>
<dbReference type="PROSITE" id="PS01124">
    <property type="entry name" value="HTH_ARAC_FAMILY_2"/>
    <property type="match status" value="1"/>
</dbReference>
<comment type="caution">
    <text evidence="5">The sequence shown here is derived from an EMBL/GenBank/DDBJ whole genome shotgun (WGS) entry which is preliminary data.</text>
</comment>
<gene>
    <name evidence="5" type="ORF">ACFP1F_09030</name>
</gene>
<sequence length="294" mass="34243">MMDDFSEYFPINEQGKECLRGIYFNNPSNKAKKIFFYPLWGAEYKVSYPYSIDRKYMNSFLIMYIQDGELSITFPDGSNNVAKKDSFIILDCKERNRYFTNTNCHFTFFHFNGNQAQFLYDFITKNGSHIFTANDDIKNDIYEIFNVFRSQIISAREESYSTLIYRFLINLSNSSSVIQIDKSTLHQTPKLVEEALRYIDDHFDEKLTTTNICKYLGVSSSLLAKNFKTYTNNSIHQYIISVRVIHSQRLLTTQPDMSVAEVAATCGFNDTSHLTKIFKSEIGMTPSKFKKMCF</sequence>
<dbReference type="PROSITE" id="PS00041">
    <property type="entry name" value="HTH_ARAC_FAMILY_1"/>
    <property type="match status" value="1"/>
</dbReference>
<proteinExistence type="predicted"/>
<keyword evidence="2" id="KW-0238">DNA-binding</keyword>
<dbReference type="SUPFAM" id="SSF51215">
    <property type="entry name" value="Regulatory protein AraC"/>
    <property type="match status" value="1"/>
</dbReference>
<name>A0ABW1UZE0_9LACO</name>
<evidence type="ECO:0000256" key="1">
    <source>
        <dbReference type="ARBA" id="ARBA00023015"/>
    </source>
</evidence>
<feature type="domain" description="HTH araC/xylS-type" evidence="4">
    <location>
        <begin position="193"/>
        <end position="292"/>
    </location>
</feature>
<dbReference type="InterPro" id="IPR018062">
    <property type="entry name" value="HTH_AraC-typ_CS"/>
</dbReference>
<protein>
    <submittedName>
        <fullName evidence="5">Helix-turn-helix domain-containing protein</fullName>
    </submittedName>
</protein>
<dbReference type="InterPro" id="IPR037923">
    <property type="entry name" value="HTH-like"/>
</dbReference>
<dbReference type="SUPFAM" id="SSF46689">
    <property type="entry name" value="Homeodomain-like"/>
    <property type="match status" value="2"/>
</dbReference>
<dbReference type="Pfam" id="PF12833">
    <property type="entry name" value="HTH_18"/>
    <property type="match status" value="1"/>
</dbReference>
<evidence type="ECO:0000313" key="6">
    <source>
        <dbReference type="Proteomes" id="UP001596186"/>
    </source>
</evidence>
<keyword evidence="6" id="KW-1185">Reference proteome</keyword>
<dbReference type="InterPro" id="IPR018060">
    <property type="entry name" value="HTH_AraC"/>
</dbReference>
<dbReference type="EMBL" id="JBHSSN010000015">
    <property type="protein sequence ID" value="MFC6323880.1"/>
    <property type="molecule type" value="Genomic_DNA"/>
</dbReference>
<accession>A0ABW1UZE0</accession>
<dbReference type="InterPro" id="IPR009057">
    <property type="entry name" value="Homeodomain-like_sf"/>
</dbReference>
<dbReference type="SMART" id="SM00342">
    <property type="entry name" value="HTH_ARAC"/>
    <property type="match status" value="1"/>
</dbReference>
<keyword evidence="1" id="KW-0805">Transcription regulation</keyword>
<dbReference type="PANTHER" id="PTHR43280">
    <property type="entry name" value="ARAC-FAMILY TRANSCRIPTIONAL REGULATOR"/>
    <property type="match status" value="1"/>
</dbReference>
<evidence type="ECO:0000256" key="2">
    <source>
        <dbReference type="ARBA" id="ARBA00023125"/>
    </source>
</evidence>
<evidence type="ECO:0000313" key="5">
    <source>
        <dbReference type="EMBL" id="MFC6323880.1"/>
    </source>
</evidence>
<organism evidence="5 6">
    <name type="scientific">Companilactobacillus baiquanensis</name>
    <dbReference type="NCBI Taxonomy" id="2486005"/>
    <lineage>
        <taxon>Bacteria</taxon>
        <taxon>Bacillati</taxon>
        <taxon>Bacillota</taxon>
        <taxon>Bacilli</taxon>
        <taxon>Lactobacillales</taxon>
        <taxon>Lactobacillaceae</taxon>
        <taxon>Companilactobacillus</taxon>
    </lineage>
</organism>
<keyword evidence="3" id="KW-0804">Transcription</keyword>
<reference evidence="6" key="1">
    <citation type="journal article" date="2019" name="Int. J. Syst. Evol. Microbiol.">
        <title>The Global Catalogue of Microorganisms (GCM) 10K type strain sequencing project: providing services to taxonomists for standard genome sequencing and annotation.</title>
        <authorList>
            <consortium name="The Broad Institute Genomics Platform"/>
            <consortium name="The Broad Institute Genome Sequencing Center for Infectious Disease"/>
            <person name="Wu L."/>
            <person name="Ma J."/>
        </authorList>
    </citation>
    <scope>NUCLEOTIDE SEQUENCE [LARGE SCALE GENOMIC DNA]</scope>
    <source>
        <strain evidence="6">CCM 8895</strain>
    </source>
</reference>
<evidence type="ECO:0000256" key="3">
    <source>
        <dbReference type="ARBA" id="ARBA00023163"/>
    </source>
</evidence>
<dbReference type="Proteomes" id="UP001596186">
    <property type="component" value="Unassembled WGS sequence"/>
</dbReference>
<dbReference type="PANTHER" id="PTHR43280:SF28">
    <property type="entry name" value="HTH-TYPE TRANSCRIPTIONAL ACTIVATOR RHAS"/>
    <property type="match status" value="1"/>
</dbReference>